<dbReference type="EMBL" id="QZWB01000007">
    <property type="protein sequence ID" value="RJT46966.1"/>
    <property type="molecule type" value="Genomic_DNA"/>
</dbReference>
<name>A0A3A5LNX3_9GAMM</name>
<gene>
    <name evidence="2" type="ORF">D6J04_08050</name>
</gene>
<evidence type="ECO:0000313" key="2">
    <source>
        <dbReference type="EMBL" id="RJT46966.1"/>
    </source>
</evidence>
<dbReference type="SUPFAM" id="SSF53474">
    <property type="entry name" value="alpha/beta-Hydrolases"/>
    <property type="match status" value="1"/>
</dbReference>
<dbReference type="PRINTS" id="PR00412">
    <property type="entry name" value="EPOXHYDRLASE"/>
</dbReference>
<dbReference type="PANTHER" id="PTHR43798">
    <property type="entry name" value="MONOACYLGLYCEROL LIPASE"/>
    <property type="match status" value="1"/>
</dbReference>
<dbReference type="AlphaFoldDB" id="A0A3A5LNX3"/>
<dbReference type="PRINTS" id="PR00111">
    <property type="entry name" value="ABHYDROLASE"/>
</dbReference>
<organism evidence="2 3">
    <name type="scientific">Legionella taurinensis</name>
    <dbReference type="NCBI Taxonomy" id="70611"/>
    <lineage>
        <taxon>Bacteria</taxon>
        <taxon>Pseudomonadati</taxon>
        <taxon>Pseudomonadota</taxon>
        <taxon>Gammaproteobacteria</taxon>
        <taxon>Legionellales</taxon>
        <taxon>Legionellaceae</taxon>
        <taxon>Legionella</taxon>
    </lineage>
</organism>
<sequence length="311" mass="33787">MRLLSHCSVSKNRYDRILSQGDSPHGKRGSAFSLGIDFICFFGELTARASSPPIAYTDTGKGPALVFIHAFPTDKRLWVPQQTLASQFRVISLDLWGFGQSQSVSGEAVSMSDYADEVALLLQHLRIKKAIVAGESMGGYVALAFLKKYPLKTAGLILSDTQSVADTVSMQEKREQAAQDILQHGNKAFIEGFLPKALSAHASTALRTWLHHVLSAQSPAAMASALRGMAMREDATSLLAETDVPVLFITGEEDALIAPEQSRAMQAITKQSRLVVIEEAGHLANLEKPGEWNQAVIDFFTLATGEEGDKR</sequence>
<dbReference type="InterPro" id="IPR000073">
    <property type="entry name" value="AB_hydrolase_1"/>
</dbReference>
<proteinExistence type="predicted"/>
<accession>A0A3A5LNX3</accession>
<dbReference type="GO" id="GO:0016787">
    <property type="term" value="F:hydrolase activity"/>
    <property type="evidence" value="ECO:0007669"/>
    <property type="project" value="UniProtKB-KW"/>
</dbReference>
<evidence type="ECO:0000259" key="1">
    <source>
        <dbReference type="Pfam" id="PF00561"/>
    </source>
</evidence>
<dbReference type="Gene3D" id="3.40.50.1820">
    <property type="entry name" value="alpha/beta hydrolase"/>
    <property type="match status" value="1"/>
</dbReference>
<dbReference type="Proteomes" id="UP000270757">
    <property type="component" value="Unassembled WGS sequence"/>
</dbReference>
<keyword evidence="2" id="KW-0378">Hydrolase</keyword>
<protein>
    <submittedName>
        <fullName evidence="2">Alpha/beta fold hydrolase</fullName>
    </submittedName>
</protein>
<evidence type="ECO:0000313" key="3">
    <source>
        <dbReference type="Proteomes" id="UP000270757"/>
    </source>
</evidence>
<dbReference type="InterPro" id="IPR000639">
    <property type="entry name" value="Epox_hydrolase-like"/>
</dbReference>
<dbReference type="Pfam" id="PF00561">
    <property type="entry name" value="Abhydrolase_1"/>
    <property type="match status" value="1"/>
</dbReference>
<feature type="domain" description="AB hydrolase-1" evidence="1">
    <location>
        <begin position="63"/>
        <end position="289"/>
    </location>
</feature>
<reference evidence="2 3" key="1">
    <citation type="submission" date="2018-09" db="EMBL/GenBank/DDBJ databases">
        <title>Draft genome sequences of Legionella taurinensis isolated from water samples.</title>
        <authorList>
            <person name="Chakeri A."/>
            <person name="Allerberger F."/>
            <person name="Kundi M."/>
            <person name="Ruppitsch W."/>
            <person name="Schmid D."/>
        </authorList>
    </citation>
    <scope>NUCLEOTIDE SEQUENCE [LARGE SCALE GENOMIC DNA]</scope>
    <source>
        <strain evidence="2 3">4570-18-6</strain>
    </source>
</reference>
<comment type="caution">
    <text evidence="2">The sequence shown here is derived from an EMBL/GenBank/DDBJ whole genome shotgun (WGS) entry which is preliminary data.</text>
</comment>
<dbReference type="InterPro" id="IPR050266">
    <property type="entry name" value="AB_hydrolase_sf"/>
</dbReference>
<dbReference type="InterPro" id="IPR029058">
    <property type="entry name" value="AB_hydrolase_fold"/>
</dbReference>